<name>R0IH19_9BRAS</name>
<evidence type="ECO:0000313" key="2">
    <source>
        <dbReference type="EMBL" id="EOA37670.1"/>
    </source>
</evidence>
<evidence type="ECO:0000256" key="1">
    <source>
        <dbReference type="SAM" id="MobiDB-lite"/>
    </source>
</evidence>
<feature type="compositionally biased region" description="Acidic residues" evidence="1">
    <location>
        <begin position="105"/>
        <end position="115"/>
    </location>
</feature>
<dbReference type="AlphaFoldDB" id="R0IH19"/>
<keyword evidence="3" id="KW-1185">Reference proteome</keyword>
<evidence type="ECO:0000313" key="3">
    <source>
        <dbReference type="Proteomes" id="UP000029121"/>
    </source>
</evidence>
<dbReference type="STRING" id="81985.R0IH19"/>
<reference evidence="3" key="1">
    <citation type="journal article" date="2013" name="Nat. Genet.">
        <title>The Capsella rubella genome and the genomic consequences of rapid mating system evolution.</title>
        <authorList>
            <person name="Slotte T."/>
            <person name="Hazzouri K.M."/>
            <person name="Agren J.A."/>
            <person name="Koenig D."/>
            <person name="Maumus F."/>
            <person name="Guo Y.L."/>
            <person name="Steige K."/>
            <person name="Platts A.E."/>
            <person name="Escobar J.S."/>
            <person name="Newman L.K."/>
            <person name="Wang W."/>
            <person name="Mandakova T."/>
            <person name="Vello E."/>
            <person name="Smith L.M."/>
            <person name="Henz S.R."/>
            <person name="Steffen J."/>
            <person name="Takuno S."/>
            <person name="Brandvain Y."/>
            <person name="Coop G."/>
            <person name="Andolfatto P."/>
            <person name="Hu T.T."/>
            <person name="Blanchette M."/>
            <person name="Clark R.M."/>
            <person name="Quesneville H."/>
            <person name="Nordborg M."/>
            <person name="Gaut B.S."/>
            <person name="Lysak M.A."/>
            <person name="Jenkins J."/>
            <person name="Grimwood J."/>
            <person name="Chapman J."/>
            <person name="Prochnik S."/>
            <person name="Shu S."/>
            <person name="Rokhsar D."/>
            <person name="Schmutz J."/>
            <person name="Weigel D."/>
            <person name="Wright S.I."/>
        </authorList>
    </citation>
    <scope>NUCLEOTIDE SEQUENCE [LARGE SCALE GENOMIC DNA]</scope>
    <source>
        <strain evidence="3">cv. Monte Gargano</strain>
    </source>
</reference>
<accession>R0IH19</accession>
<proteinExistence type="predicted"/>
<dbReference type="EMBL" id="KB870805">
    <property type="protein sequence ID" value="EOA37670.1"/>
    <property type="molecule type" value="Genomic_DNA"/>
</dbReference>
<organism evidence="2 3">
    <name type="scientific">Capsella rubella</name>
    <dbReference type="NCBI Taxonomy" id="81985"/>
    <lineage>
        <taxon>Eukaryota</taxon>
        <taxon>Viridiplantae</taxon>
        <taxon>Streptophyta</taxon>
        <taxon>Embryophyta</taxon>
        <taxon>Tracheophyta</taxon>
        <taxon>Spermatophyta</taxon>
        <taxon>Magnoliopsida</taxon>
        <taxon>eudicotyledons</taxon>
        <taxon>Gunneridae</taxon>
        <taxon>Pentapetalae</taxon>
        <taxon>rosids</taxon>
        <taxon>malvids</taxon>
        <taxon>Brassicales</taxon>
        <taxon>Brassicaceae</taxon>
        <taxon>Camelineae</taxon>
        <taxon>Capsella</taxon>
    </lineage>
</organism>
<feature type="non-terminal residue" evidence="2">
    <location>
        <position position="1"/>
    </location>
</feature>
<dbReference type="Proteomes" id="UP000029121">
    <property type="component" value="Unassembled WGS sequence"/>
</dbReference>
<gene>
    <name evidence="2" type="ORF">CARUB_v10012270mg</name>
</gene>
<feature type="region of interest" description="Disordered" evidence="1">
    <location>
        <begin position="95"/>
        <end position="115"/>
    </location>
</feature>
<protein>
    <submittedName>
        <fullName evidence="2">Uncharacterized protein</fullName>
    </submittedName>
</protein>
<sequence length="115" mass="13070">SINEHIDADTYIKFKKYTGNVDGYMLKYNDYNIYLNDALGKINKIADKAIHTWKSEEFIRIYQPDGSELYYKSILAKHNEDGRGGITVSGFETVSGEAKDHVQQEDEDEGGPSKD</sequence>